<gene>
    <name evidence="1" type="ORF">Cvel_11736</name>
</gene>
<dbReference type="VEuPathDB" id="CryptoDB:Cvel_11736"/>
<dbReference type="EMBL" id="CDMZ01005515">
    <property type="protein sequence ID" value="CEM53117.1"/>
    <property type="molecule type" value="Genomic_DNA"/>
</dbReference>
<dbReference type="PANTHER" id="PTHR35532:SF5">
    <property type="entry name" value="CARBOHYDRATE-BINDING DOMAIN-CONTAINING PROTEIN"/>
    <property type="match status" value="1"/>
</dbReference>
<dbReference type="PANTHER" id="PTHR35532">
    <property type="entry name" value="SIMILAR TO POLYHYDROXYALKANOATE DEPOLYMERASE"/>
    <property type="match status" value="1"/>
</dbReference>
<protein>
    <recommendedName>
        <fullName evidence="2">Carbohydrate-binding domain-containing protein</fullName>
    </recommendedName>
</protein>
<dbReference type="AlphaFoldDB" id="A0A0G4I7P1"/>
<accession>A0A0G4I7P1</accession>
<dbReference type="CDD" id="cd09620">
    <property type="entry name" value="CBM9_like_3"/>
    <property type="match status" value="1"/>
</dbReference>
<name>A0A0G4I7P1_9ALVE</name>
<reference evidence="1" key="1">
    <citation type="submission" date="2014-11" db="EMBL/GenBank/DDBJ databases">
        <authorList>
            <person name="Otto D Thomas"/>
            <person name="Naeem Raeece"/>
        </authorList>
    </citation>
    <scope>NUCLEOTIDE SEQUENCE</scope>
</reference>
<evidence type="ECO:0000313" key="1">
    <source>
        <dbReference type="EMBL" id="CEM53117.1"/>
    </source>
</evidence>
<dbReference type="SUPFAM" id="SSF49344">
    <property type="entry name" value="CBD9-like"/>
    <property type="match status" value="1"/>
</dbReference>
<sequence>MKIGSAAWHGERVKWWQAMEPLRPKVYVCPLVNPSALPTAEWDVRSAAWEHAPWTDDFVDILNTPPGVRPWYRTRMKMLWEDGESEGGGGSKEDGALWVGAWMEEPEVFATCTERNQFIWQHDNDFEIFLSPEGGNHNYYEYEVNALGVPFELHLDMPYSDHGHATHGTNLPNLEARVQIEGGRLNFRTVPPAVGWSLVVRVPFRDLQDLLKERDSKAWPQRGTFWRVNFSRVQWQLDADPVTGALSKKPGLPEDNWVWSPQGIVNMHRPERWGFLIFGEHPKGPGEVEIPDRFFSIKEYLMKVYHYQTDFKKANGKWATNIEEDLGVPMPEGIIQRVEFQNGRESAPEGFLLRAWPSASLGSAAGEKGEAPEVPTSDFSPSTCVCTREDGLLWVEEGAG</sequence>
<evidence type="ECO:0008006" key="2">
    <source>
        <dbReference type="Google" id="ProtNLM"/>
    </source>
</evidence>
<dbReference type="Gene3D" id="2.60.40.1190">
    <property type="match status" value="1"/>
</dbReference>
<organism evidence="1">
    <name type="scientific">Chromera velia CCMP2878</name>
    <dbReference type="NCBI Taxonomy" id="1169474"/>
    <lineage>
        <taxon>Eukaryota</taxon>
        <taxon>Sar</taxon>
        <taxon>Alveolata</taxon>
        <taxon>Colpodellida</taxon>
        <taxon>Chromeraceae</taxon>
        <taxon>Chromera</taxon>
    </lineage>
</organism>
<proteinExistence type="predicted"/>